<organism evidence="3 4">
    <name type="scientific">Proteus myxofaciens ATCC 19692</name>
    <dbReference type="NCBI Taxonomy" id="1354337"/>
    <lineage>
        <taxon>Bacteria</taxon>
        <taxon>Pseudomonadati</taxon>
        <taxon>Pseudomonadota</taxon>
        <taxon>Gammaproteobacteria</taxon>
        <taxon>Enterobacterales</taxon>
        <taxon>Morganellaceae</taxon>
        <taxon>Proteus</taxon>
    </lineage>
</organism>
<protein>
    <submittedName>
        <fullName evidence="3">Baseplate assembly protein V</fullName>
    </submittedName>
</protein>
<keyword evidence="4" id="KW-1185">Reference proteome</keyword>
<dbReference type="RefSeq" id="WP_066745350.1">
    <property type="nucleotide sequence ID" value="NZ_LXEN01000005.1"/>
</dbReference>
<dbReference type="InterPro" id="IPR037026">
    <property type="entry name" value="Vgr_OB-fold_dom_sf"/>
</dbReference>
<comment type="caution">
    <text evidence="3">The sequence shown here is derived from an EMBL/GenBank/DDBJ whole genome shotgun (WGS) entry which is preliminary data.</text>
</comment>
<dbReference type="AlphaFoldDB" id="A0A198GQJ3"/>
<dbReference type="InterPro" id="IPR013046">
    <property type="entry name" value="GpV/Gp45"/>
</dbReference>
<dbReference type="InterPro" id="IPR006531">
    <property type="entry name" value="Gp5/Vgr_OB"/>
</dbReference>
<dbReference type="Pfam" id="PF18715">
    <property type="entry name" value="Phage_spike"/>
    <property type="match status" value="1"/>
</dbReference>
<dbReference type="STRING" id="1354337.M983_0090"/>
<dbReference type="Gene3D" id="2.40.50.230">
    <property type="entry name" value="Gp5 N-terminal domain"/>
    <property type="match status" value="1"/>
</dbReference>
<evidence type="ECO:0000313" key="4">
    <source>
        <dbReference type="Proteomes" id="UP000094023"/>
    </source>
</evidence>
<evidence type="ECO:0000259" key="2">
    <source>
        <dbReference type="Pfam" id="PF18715"/>
    </source>
</evidence>
<dbReference type="Pfam" id="PF18946">
    <property type="entry name" value="Apex"/>
    <property type="match status" value="1"/>
</dbReference>
<dbReference type="OrthoDB" id="4931325at2"/>
<evidence type="ECO:0000259" key="1">
    <source>
        <dbReference type="Pfam" id="PF04717"/>
    </source>
</evidence>
<evidence type="ECO:0000313" key="3">
    <source>
        <dbReference type="EMBL" id="OAT39140.1"/>
    </source>
</evidence>
<dbReference type="InterPro" id="IPR044033">
    <property type="entry name" value="GpV-like_apex"/>
</dbReference>
<gene>
    <name evidence="3" type="ORF">M983_0090</name>
</gene>
<dbReference type="PATRIC" id="fig|1354337.4.peg.94"/>
<dbReference type="Gene3D" id="6.20.150.10">
    <property type="match status" value="1"/>
</dbReference>
<proteinExistence type="predicted"/>
<dbReference type="NCBIfam" id="TIGR01644">
    <property type="entry name" value="phage_P2_V"/>
    <property type="match status" value="1"/>
</dbReference>
<name>A0A198GQJ3_9GAMM</name>
<dbReference type="Pfam" id="PF04717">
    <property type="entry name" value="Phage_base_V"/>
    <property type="match status" value="1"/>
</dbReference>
<feature type="domain" description="Phage spike trimer" evidence="2">
    <location>
        <begin position="134"/>
        <end position="185"/>
    </location>
</feature>
<reference evidence="3 4" key="1">
    <citation type="submission" date="2016-04" db="EMBL/GenBank/DDBJ databases">
        <title>ATOL: Assembling a taxonomically balanced genome-scale reconstruction of the evolutionary history of the Enterobacteriaceae.</title>
        <authorList>
            <person name="Plunkett G.III."/>
            <person name="Neeno-Eckwall E.C."/>
            <person name="Glasner J.D."/>
            <person name="Perna N.T."/>
        </authorList>
    </citation>
    <scope>NUCLEOTIDE SEQUENCE [LARGE SCALE GENOMIC DNA]</scope>
    <source>
        <strain evidence="3 4">ATCC 19692</strain>
    </source>
</reference>
<dbReference type="Proteomes" id="UP000094023">
    <property type="component" value="Unassembled WGS sequence"/>
</dbReference>
<dbReference type="EMBL" id="LXEN01000005">
    <property type="protein sequence ID" value="OAT39140.1"/>
    <property type="molecule type" value="Genomic_DNA"/>
</dbReference>
<accession>A0A198GQJ3</accession>
<dbReference type="InterPro" id="IPR040629">
    <property type="entry name" value="Phage_spike"/>
</dbReference>
<sequence>MNIAELIRKIQNLIRTGVVIDVSAEKGCRVKTGDNETDWRPWLTARAGKSCSWWAPSVGEQVLLLSIGGDLTTSFVLPAIFSDDFSEPSTSLTAHRHEYDDGAVIEYEPATGALIVTGIKTAEIEASESVTVTSPDITCVATSKITLDTPAVICTNNLTTGSLTVQKGGTMTGNITHSGGQMSSNGVVVSAHTHGGVRTGDGNTGKPQ</sequence>
<feature type="domain" description="Gp5/Type VI secretion system Vgr protein OB-fold" evidence="1">
    <location>
        <begin position="15"/>
        <end position="81"/>
    </location>
</feature>